<dbReference type="Pfam" id="PF10502">
    <property type="entry name" value="Peptidase_S26"/>
    <property type="match status" value="1"/>
</dbReference>
<dbReference type="Gene3D" id="2.10.109.10">
    <property type="entry name" value="Umud Fragment, subunit A"/>
    <property type="match status" value="1"/>
</dbReference>
<feature type="domain" description="Peptidase S26" evidence="1">
    <location>
        <begin position="49"/>
        <end position="146"/>
    </location>
</feature>
<dbReference type="SUPFAM" id="SSF51306">
    <property type="entry name" value="LexA/Signal peptidase"/>
    <property type="match status" value="1"/>
</dbReference>
<dbReference type="RefSeq" id="WP_062786960.1">
    <property type="nucleotide sequence ID" value="NZ_CP157803.1"/>
</dbReference>
<dbReference type="GO" id="GO:0004252">
    <property type="term" value="F:serine-type endopeptidase activity"/>
    <property type="evidence" value="ECO:0007669"/>
    <property type="project" value="InterPro"/>
</dbReference>
<geneLocation type="plasmid" evidence="2">
    <name>unnaned</name>
</geneLocation>
<sequence>MTKDKLKNIILTFVVGIPAAWGVSYLYKHVNITTSQSLDHRVFWMTDEVPGPGDYATFELSHPLAGPEPVLISKQLKCWPGETLKVEGRDFWCGGHYLGRAKTKTLTGKPLPLFSFSGPIPEGKAFAFGSHPDSFDSRYWGFVEIATAKRLEAIF</sequence>
<accession>A0AAU7MTS1</accession>
<keyword evidence="2" id="KW-0614">Plasmid</keyword>
<evidence type="ECO:0000259" key="1">
    <source>
        <dbReference type="Pfam" id="PF10502"/>
    </source>
</evidence>
<dbReference type="KEGG" id="mamm:ABNF92_19675"/>
<dbReference type="EMBL" id="CP157803">
    <property type="protein sequence ID" value="XBQ21629.1"/>
    <property type="molecule type" value="Genomic_DNA"/>
</dbReference>
<organism evidence="2">
    <name type="scientific">Marinobacter sp. MMG032</name>
    <dbReference type="NCBI Taxonomy" id="3158548"/>
    <lineage>
        <taxon>Bacteria</taxon>
        <taxon>Pseudomonadati</taxon>
        <taxon>Pseudomonadota</taxon>
        <taxon>Gammaproteobacteria</taxon>
        <taxon>Pseudomonadales</taxon>
        <taxon>Marinobacteraceae</taxon>
        <taxon>Marinobacter</taxon>
    </lineage>
</organism>
<protein>
    <submittedName>
        <fullName evidence="2">S26 family signal peptidase</fullName>
    </submittedName>
</protein>
<dbReference type="InterPro" id="IPR036286">
    <property type="entry name" value="LexA/Signal_pep-like_sf"/>
</dbReference>
<reference evidence="2" key="1">
    <citation type="submission" date="2024-05" db="EMBL/GenBank/DDBJ databases">
        <title>Draft Genome Sequences of Flagellimonas sp. MMG031 and Marinobacter sp. MMG032 Isolated from the dinoflagellate Symbiodinium pilosum.</title>
        <authorList>
            <person name="Shikuma N.J."/>
            <person name="Farrell M.V."/>
        </authorList>
    </citation>
    <scope>NUCLEOTIDE SEQUENCE</scope>
    <source>
        <strain evidence="2">MMG032</strain>
        <plasmid evidence="2">unnaned</plasmid>
    </source>
</reference>
<evidence type="ECO:0000313" key="2">
    <source>
        <dbReference type="EMBL" id="XBQ21629.1"/>
    </source>
</evidence>
<proteinExistence type="predicted"/>
<dbReference type="InterPro" id="IPR019533">
    <property type="entry name" value="Peptidase_S26"/>
</dbReference>
<gene>
    <name evidence="2" type="ORF">ABNF92_19675</name>
</gene>
<dbReference type="AlphaFoldDB" id="A0AAU7MTS1"/>
<name>A0AAU7MTS1_9GAMM</name>
<dbReference type="GO" id="GO:0006465">
    <property type="term" value="P:signal peptide processing"/>
    <property type="evidence" value="ECO:0007669"/>
    <property type="project" value="InterPro"/>
</dbReference>